<proteinExistence type="predicted"/>
<feature type="region of interest" description="Disordered" evidence="1">
    <location>
        <begin position="40"/>
        <end position="63"/>
    </location>
</feature>
<name>A0A285L148_9NOCA</name>
<evidence type="ECO:0000313" key="2">
    <source>
        <dbReference type="EMBL" id="SNY77777.1"/>
    </source>
</evidence>
<accession>A0A285L148</accession>
<dbReference type="EMBL" id="OBEG01000001">
    <property type="protein sequence ID" value="SNY77777.1"/>
    <property type="molecule type" value="Genomic_DNA"/>
</dbReference>
<dbReference type="AlphaFoldDB" id="A0A285L148"/>
<dbReference type="Proteomes" id="UP000219565">
    <property type="component" value="Unassembled WGS sequence"/>
</dbReference>
<reference evidence="2 3" key="1">
    <citation type="submission" date="2017-09" db="EMBL/GenBank/DDBJ databases">
        <authorList>
            <person name="Ehlers B."/>
            <person name="Leendertz F.H."/>
        </authorList>
    </citation>
    <scope>NUCLEOTIDE SEQUENCE [LARGE SCALE GENOMIC DNA]</scope>
    <source>
        <strain evidence="2 3">DSM 45537</strain>
    </source>
</reference>
<evidence type="ECO:0000256" key="1">
    <source>
        <dbReference type="SAM" id="MobiDB-lite"/>
    </source>
</evidence>
<sequence>MLRVREATATRTTPIVVGACESEDLPVAPDAPRPAVAASWIGRSTDSPGPRARWDGLDQVCVQ</sequence>
<evidence type="ECO:0000313" key="3">
    <source>
        <dbReference type="Proteomes" id="UP000219565"/>
    </source>
</evidence>
<keyword evidence="3" id="KW-1185">Reference proteome</keyword>
<organism evidence="2 3">
    <name type="scientific">Nocardia amikacinitolerans</name>
    <dbReference type="NCBI Taxonomy" id="756689"/>
    <lineage>
        <taxon>Bacteria</taxon>
        <taxon>Bacillati</taxon>
        <taxon>Actinomycetota</taxon>
        <taxon>Actinomycetes</taxon>
        <taxon>Mycobacteriales</taxon>
        <taxon>Nocardiaceae</taxon>
        <taxon>Nocardia</taxon>
    </lineage>
</organism>
<protein>
    <submittedName>
        <fullName evidence="2">Uncharacterized protein</fullName>
    </submittedName>
</protein>
<gene>
    <name evidence="2" type="ORF">SAMN04244553_1089</name>
</gene>